<dbReference type="GO" id="GO:0000976">
    <property type="term" value="F:transcription cis-regulatory region binding"/>
    <property type="evidence" value="ECO:0007669"/>
    <property type="project" value="TreeGrafter"/>
</dbReference>
<sequence>MGRPRTACHTCAAIKTVCSREVPCARCRRLSLPCSLAAITAWALPEAAAEVLTRPNARTRAGRSSQGCTNCRRRRKKCDERLPACGDCRRLGLKCHSRTPLAIVPPPNVAADLLDIEAAVPSPTYSAPFDWLAVIVEERRAESAKVANLAHSSALDVLPEARASDDEPPAELGNLPSNALSNLAGIEPARLATWTLGERHLLNHFLQSVARALVVVDDEANPFLRLVVPMVLENELVKHALAALAACHLAQVYPDFERNLLAHRHRTLEGLKVEMEAAKPSVAGLTATLLFSRKWLLYLHGAHALLCNLASSDDPAVAFLVELYKYLTCVASISPISFNLHPRAATISASRAAQSVQPIHPLFGVALPLYQCLQRINQLAFPRHSLTATAFRDEARAIDLALQSWDPPAEAHSVDSIELRAAAFAVQWSAILRLRQVAPIVHPTTEPSDHLQGVADHILSAVSLIRPGSKAEAHLLFPLFMAGAASTSKASRLTVEYRINVIKTTVGFGHIATAQRLLNDLWRSTNNGASVPWEHLAELQPGLLLF</sequence>
<dbReference type="OrthoDB" id="5241162at2759"/>
<dbReference type="OMA" id="RRVQTGC"/>
<accession>S3BQ90</accession>
<protein>
    <submittedName>
        <fullName evidence="8">Fungal transcriptional regulatory protein</fullName>
    </submittedName>
</protein>
<dbReference type="InterPro" id="IPR036864">
    <property type="entry name" value="Zn2-C6_fun-type_DNA-bd_sf"/>
</dbReference>
<dbReference type="InterPro" id="IPR001138">
    <property type="entry name" value="Zn2Cys6_DnaBD"/>
</dbReference>
<evidence type="ECO:0000256" key="6">
    <source>
        <dbReference type="ARBA" id="ARBA00023242"/>
    </source>
</evidence>
<dbReference type="PROSITE" id="PS50048">
    <property type="entry name" value="ZN2_CY6_FUNGAL_2"/>
    <property type="match status" value="2"/>
</dbReference>
<evidence type="ECO:0000259" key="7">
    <source>
        <dbReference type="PROSITE" id="PS50048"/>
    </source>
</evidence>
<dbReference type="Gene3D" id="4.10.240.10">
    <property type="entry name" value="Zn(2)-C6 fungal-type DNA-binding domain"/>
    <property type="match status" value="2"/>
</dbReference>
<dbReference type="Proteomes" id="UP000016923">
    <property type="component" value="Unassembled WGS sequence"/>
</dbReference>
<dbReference type="GO" id="GO:0045944">
    <property type="term" value="P:positive regulation of transcription by RNA polymerase II"/>
    <property type="evidence" value="ECO:0007669"/>
    <property type="project" value="TreeGrafter"/>
</dbReference>
<evidence type="ECO:0000256" key="2">
    <source>
        <dbReference type="ARBA" id="ARBA00022833"/>
    </source>
</evidence>
<organism evidence="8 9">
    <name type="scientific">Ophiostoma piceae (strain UAMH 11346)</name>
    <name type="common">Sap stain fungus</name>
    <dbReference type="NCBI Taxonomy" id="1262450"/>
    <lineage>
        <taxon>Eukaryota</taxon>
        <taxon>Fungi</taxon>
        <taxon>Dikarya</taxon>
        <taxon>Ascomycota</taxon>
        <taxon>Pezizomycotina</taxon>
        <taxon>Sordariomycetes</taxon>
        <taxon>Sordariomycetidae</taxon>
        <taxon>Ophiostomatales</taxon>
        <taxon>Ophiostomataceae</taxon>
        <taxon>Ophiostoma</taxon>
    </lineage>
</organism>
<dbReference type="EMBL" id="KE148167">
    <property type="protein sequence ID" value="EPE03504.1"/>
    <property type="molecule type" value="Genomic_DNA"/>
</dbReference>
<dbReference type="Pfam" id="PF00172">
    <property type="entry name" value="Zn_clus"/>
    <property type="match status" value="2"/>
</dbReference>
<dbReference type="PROSITE" id="PS00463">
    <property type="entry name" value="ZN2_CY6_FUNGAL_1"/>
    <property type="match status" value="1"/>
</dbReference>
<evidence type="ECO:0000256" key="5">
    <source>
        <dbReference type="ARBA" id="ARBA00023163"/>
    </source>
</evidence>
<reference evidence="8 9" key="1">
    <citation type="journal article" date="2013" name="BMC Genomics">
        <title>The genome and transcriptome of the pine saprophyte Ophiostoma piceae, and a comparison with the bark beetle-associated pine pathogen Grosmannia clavigera.</title>
        <authorList>
            <person name="Haridas S."/>
            <person name="Wang Y."/>
            <person name="Lim L."/>
            <person name="Massoumi Alamouti S."/>
            <person name="Jackman S."/>
            <person name="Docking R."/>
            <person name="Robertson G."/>
            <person name="Birol I."/>
            <person name="Bohlmann J."/>
            <person name="Breuil C."/>
        </authorList>
    </citation>
    <scope>NUCLEOTIDE SEQUENCE [LARGE SCALE GENOMIC DNA]</scope>
    <source>
        <strain evidence="8 9">UAMH 11346</strain>
    </source>
</reference>
<dbReference type="GO" id="GO:0005634">
    <property type="term" value="C:nucleus"/>
    <property type="evidence" value="ECO:0007669"/>
    <property type="project" value="UniProtKB-SubCell"/>
</dbReference>
<dbReference type="CDD" id="cd00067">
    <property type="entry name" value="GAL4"/>
    <property type="match status" value="2"/>
</dbReference>
<dbReference type="SUPFAM" id="SSF57701">
    <property type="entry name" value="Zn2/Cys6 DNA-binding domain"/>
    <property type="match status" value="2"/>
</dbReference>
<evidence type="ECO:0000313" key="9">
    <source>
        <dbReference type="Proteomes" id="UP000016923"/>
    </source>
</evidence>
<dbReference type="SMART" id="SM00066">
    <property type="entry name" value="GAL4"/>
    <property type="match status" value="2"/>
</dbReference>
<dbReference type="eggNOG" id="ENOG502S0U0">
    <property type="taxonomic scope" value="Eukaryota"/>
</dbReference>
<evidence type="ECO:0000256" key="1">
    <source>
        <dbReference type="ARBA" id="ARBA00004123"/>
    </source>
</evidence>
<dbReference type="Pfam" id="PF11951">
    <property type="entry name" value="Fungal_trans_2"/>
    <property type="match status" value="1"/>
</dbReference>
<comment type="subcellular location">
    <subcellularLocation>
        <location evidence="1">Nucleus</location>
    </subcellularLocation>
</comment>
<dbReference type="AlphaFoldDB" id="S3BQ90"/>
<keyword evidence="2" id="KW-0862">Zinc</keyword>
<dbReference type="VEuPathDB" id="FungiDB:F503_06677"/>
<evidence type="ECO:0000313" key="8">
    <source>
        <dbReference type="EMBL" id="EPE03504.1"/>
    </source>
</evidence>
<proteinExistence type="predicted"/>
<keyword evidence="9" id="KW-1185">Reference proteome</keyword>
<dbReference type="InterPro" id="IPR021858">
    <property type="entry name" value="Fun_TF"/>
</dbReference>
<name>S3BQ90_OPHP1</name>
<dbReference type="PANTHER" id="PTHR37534">
    <property type="entry name" value="TRANSCRIPTIONAL ACTIVATOR PROTEIN UGA3"/>
    <property type="match status" value="1"/>
</dbReference>
<keyword evidence="5" id="KW-0804">Transcription</keyword>
<dbReference type="PANTHER" id="PTHR37534:SF38">
    <property type="entry name" value="ZN(2)-C6 FUNGAL-TYPE DOMAIN-CONTAINING PROTEIN"/>
    <property type="match status" value="1"/>
</dbReference>
<keyword evidence="3" id="KW-0805">Transcription regulation</keyword>
<feature type="domain" description="Zn(2)-C6 fungal-type" evidence="7">
    <location>
        <begin position="7"/>
        <end position="36"/>
    </location>
</feature>
<feature type="domain" description="Zn(2)-C6 fungal-type" evidence="7">
    <location>
        <begin position="67"/>
        <end position="95"/>
    </location>
</feature>
<keyword evidence="4" id="KW-0238">DNA-binding</keyword>
<dbReference type="STRING" id="1262450.S3BQ90"/>
<gene>
    <name evidence="8" type="ORF">F503_06677</name>
</gene>
<dbReference type="GO" id="GO:0008270">
    <property type="term" value="F:zinc ion binding"/>
    <property type="evidence" value="ECO:0007669"/>
    <property type="project" value="InterPro"/>
</dbReference>
<dbReference type="HOGENOM" id="CLU_031975_0_0_1"/>
<evidence type="ECO:0000256" key="3">
    <source>
        <dbReference type="ARBA" id="ARBA00023015"/>
    </source>
</evidence>
<keyword evidence="6" id="KW-0539">Nucleus</keyword>
<dbReference type="GO" id="GO:0000981">
    <property type="term" value="F:DNA-binding transcription factor activity, RNA polymerase II-specific"/>
    <property type="evidence" value="ECO:0007669"/>
    <property type="project" value="InterPro"/>
</dbReference>
<evidence type="ECO:0000256" key="4">
    <source>
        <dbReference type="ARBA" id="ARBA00023125"/>
    </source>
</evidence>